<dbReference type="EMBL" id="CP036501">
    <property type="protein sequence ID" value="UZP75623.1"/>
    <property type="molecule type" value="Genomic_DNA"/>
</dbReference>
<protein>
    <submittedName>
        <fullName evidence="1">Cyclase family protein</fullName>
    </submittedName>
</protein>
<organism evidence="1 2">
    <name type="scientific">Candidatus Paraluminiphilus aquimaris</name>
    <dbReference type="NCBI Taxonomy" id="2518994"/>
    <lineage>
        <taxon>Bacteria</taxon>
        <taxon>Pseudomonadati</taxon>
        <taxon>Pseudomonadota</taxon>
        <taxon>Gammaproteobacteria</taxon>
        <taxon>Cellvibrionales</taxon>
        <taxon>Halieaceae</taxon>
        <taxon>Candidatus Paraluminiphilus</taxon>
    </lineage>
</organism>
<evidence type="ECO:0000313" key="1">
    <source>
        <dbReference type="EMBL" id="UZP75623.1"/>
    </source>
</evidence>
<dbReference type="Proteomes" id="UP001317963">
    <property type="component" value="Chromosome"/>
</dbReference>
<dbReference type="InterPro" id="IPR007325">
    <property type="entry name" value="KFase/CYL"/>
</dbReference>
<dbReference type="InterPro" id="IPR037175">
    <property type="entry name" value="KFase_sf"/>
</dbReference>
<dbReference type="SUPFAM" id="SSF102198">
    <property type="entry name" value="Putative cyclase"/>
    <property type="match status" value="1"/>
</dbReference>
<evidence type="ECO:0000313" key="2">
    <source>
        <dbReference type="Proteomes" id="UP001317963"/>
    </source>
</evidence>
<dbReference type="PANTHER" id="PTHR34861">
    <property type="match status" value="1"/>
</dbReference>
<reference evidence="1 2" key="1">
    <citation type="submission" date="2019-02" db="EMBL/GenBank/DDBJ databases">
        <title>Halieaceae_genomes.</title>
        <authorList>
            <person name="Li S.-H."/>
        </authorList>
    </citation>
    <scope>NUCLEOTIDE SEQUENCE [LARGE SCALE GENOMIC DNA]</scope>
    <source>
        <strain evidence="1 2">JH123</strain>
    </source>
</reference>
<sequence length="302" mass="32163">MVFAASTVSATECVPSHWGADDQIGAANRVNPDRTVAAAKLIKKGISHPLGIEIDPSMPAYPPRYTQLQVVQPTQQFGADMGVGWNGSYNDDILQMWLGTGPQLDGLGHMGEAGQFYNCNEGKDFSFITGLTKLGISDIPPIVGRGVLIDIAKQMGVDSLSAGQPITSDDIKAAMKAQKVTVGEGDIVLLHTGYTDANLKNNPALWAGSIPGITNEASVFLASLKPTAVGADTWGLGAVPPREGDKVFYDHVVLLKENGIYILETMNTGRLAAESVHEFMFVLGQARLKGAVQMIINPVAMW</sequence>
<dbReference type="Pfam" id="PF04199">
    <property type="entry name" value="Cyclase"/>
    <property type="match status" value="1"/>
</dbReference>
<dbReference type="Gene3D" id="3.50.30.50">
    <property type="entry name" value="Putative cyclase"/>
    <property type="match status" value="1"/>
</dbReference>
<name>A0ABY6Q9S2_9GAMM</name>
<gene>
    <name evidence="1" type="ORF">E0F26_10110</name>
</gene>
<proteinExistence type="predicted"/>
<accession>A0ABY6Q9S2</accession>
<dbReference type="PANTHER" id="PTHR34861:SF10">
    <property type="entry name" value="CYCLASE"/>
    <property type="match status" value="1"/>
</dbReference>
<keyword evidence="2" id="KW-1185">Reference proteome</keyword>